<keyword evidence="4" id="KW-1185">Reference proteome</keyword>
<feature type="domain" description="HTH myb-type" evidence="2">
    <location>
        <begin position="62"/>
        <end position="111"/>
    </location>
</feature>
<organism evidence="3 4">
    <name type="scientific">Tritrichomonas foetus</name>
    <dbReference type="NCBI Taxonomy" id="1144522"/>
    <lineage>
        <taxon>Eukaryota</taxon>
        <taxon>Metamonada</taxon>
        <taxon>Parabasalia</taxon>
        <taxon>Tritrichomonadida</taxon>
        <taxon>Tritrichomonadidae</taxon>
        <taxon>Tritrichomonas</taxon>
    </lineage>
</organism>
<evidence type="ECO:0000259" key="2">
    <source>
        <dbReference type="PROSITE" id="PS51294"/>
    </source>
</evidence>
<feature type="domain" description="HTH myb-type" evidence="2">
    <location>
        <begin position="6"/>
        <end position="60"/>
    </location>
</feature>
<dbReference type="PANTHER" id="PTHR45614:SF253">
    <property type="entry name" value="CHROMOSOME UNDETERMINED SCAFFOLD_38, WHOLE GENOME SHOTGUN SEQUENCE"/>
    <property type="match status" value="1"/>
</dbReference>
<dbReference type="AlphaFoldDB" id="A0A1J4JFJ4"/>
<dbReference type="SMART" id="SM00717">
    <property type="entry name" value="SANT"/>
    <property type="match status" value="2"/>
</dbReference>
<dbReference type="OrthoDB" id="2143914at2759"/>
<dbReference type="PROSITE" id="PS50090">
    <property type="entry name" value="MYB_LIKE"/>
    <property type="match status" value="2"/>
</dbReference>
<evidence type="ECO:0000313" key="3">
    <source>
        <dbReference type="EMBL" id="OHS95996.1"/>
    </source>
</evidence>
<dbReference type="SUPFAM" id="SSF46689">
    <property type="entry name" value="Homeodomain-like"/>
    <property type="match status" value="1"/>
</dbReference>
<dbReference type="InterPro" id="IPR050560">
    <property type="entry name" value="MYB_TF"/>
</dbReference>
<dbReference type="Proteomes" id="UP000179807">
    <property type="component" value="Unassembled WGS sequence"/>
</dbReference>
<sequence>MISDYPKRRREKFLPEEDLQLKELVTKYGSNAWEIISSKMPGRNPRQCRERWKHYLSSDRGKAPWTQEEDRLLYEKMEEFGPKWTKIASFFQDRTDIQVKTRWMQRFASYSNLHLKNRNNRRPPIACHPFQPIAVAPLNPHFGQALGPSFGAVWQPCPIQICENGYKAPPSIVATAAVSPPARNAAPSPEAPFTLYQAHDFSIGSQSFWEVYSNNY</sequence>
<proteinExistence type="predicted"/>
<dbReference type="PROSITE" id="PS51294">
    <property type="entry name" value="HTH_MYB"/>
    <property type="match status" value="2"/>
</dbReference>
<dbReference type="EMBL" id="MLAK01001205">
    <property type="protein sequence ID" value="OHS95996.1"/>
    <property type="molecule type" value="Genomic_DNA"/>
</dbReference>
<dbReference type="InterPro" id="IPR001005">
    <property type="entry name" value="SANT/Myb"/>
</dbReference>
<dbReference type="GO" id="GO:0005634">
    <property type="term" value="C:nucleus"/>
    <property type="evidence" value="ECO:0007669"/>
    <property type="project" value="TreeGrafter"/>
</dbReference>
<dbReference type="Gene3D" id="1.10.10.60">
    <property type="entry name" value="Homeodomain-like"/>
    <property type="match status" value="2"/>
</dbReference>
<feature type="domain" description="Myb-like" evidence="1">
    <location>
        <begin position="5"/>
        <end position="56"/>
    </location>
</feature>
<evidence type="ECO:0000259" key="1">
    <source>
        <dbReference type="PROSITE" id="PS50090"/>
    </source>
</evidence>
<comment type="caution">
    <text evidence="3">The sequence shown here is derived from an EMBL/GenBank/DDBJ whole genome shotgun (WGS) entry which is preliminary data.</text>
</comment>
<reference evidence="3" key="1">
    <citation type="submission" date="2016-10" db="EMBL/GenBank/DDBJ databases">
        <authorList>
            <person name="Benchimol M."/>
            <person name="Almeida L.G."/>
            <person name="Vasconcelos A.T."/>
            <person name="Perreira-Neves A."/>
            <person name="Rosa I.A."/>
            <person name="Tasca T."/>
            <person name="Bogo M.R."/>
            <person name="de Souza W."/>
        </authorList>
    </citation>
    <scope>NUCLEOTIDE SEQUENCE [LARGE SCALE GENOMIC DNA]</scope>
    <source>
        <strain evidence="3">K</strain>
    </source>
</reference>
<dbReference type="GO" id="GO:0000978">
    <property type="term" value="F:RNA polymerase II cis-regulatory region sequence-specific DNA binding"/>
    <property type="evidence" value="ECO:0007669"/>
    <property type="project" value="TreeGrafter"/>
</dbReference>
<dbReference type="RefSeq" id="XP_068349133.1">
    <property type="nucleotide sequence ID" value="XM_068511667.1"/>
</dbReference>
<accession>A0A1J4JFJ4</accession>
<dbReference type="InterPro" id="IPR017930">
    <property type="entry name" value="Myb_dom"/>
</dbReference>
<dbReference type="GO" id="GO:0000981">
    <property type="term" value="F:DNA-binding transcription factor activity, RNA polymerase II-specific"/>
    <property type="evidence" value="ECO:0007669"/>
    <property type="project" value="TreeGrafter"/>
</dbReference>
<feature type="domain" description="Myb-like" evidence="1">
    <location>
        <begin position="57"/>
        <end position="107"/>
    </location>
</feature>
<dbReference type="PANTHER" id="PTHR45614">
    <property type="entry name" value="MYB PROTEIN-RELATED"/>
    <property type="match status" value="1"/>
</dbReference>
<evidence type="ECO:0000313" key="4">
    <source>
        <dbReference type="Proteomes" id="UP000179807"/>
    </source>
</evidence>
<dbReference type="GeneID" id="94846371"/>
<dbReference type="CDD" id="cd00167">
    <property type="entry name" value="SANT"/>
    <property type="match status" value="2"/>
</dbReference>
<protein>
    <submittedName>
        <fullName evidence="3">Myb-like DNA-binding domain containing protein</fullName>
    </submittedName>
</protein>
<dbReference type="InterPro" id="IPR009057">
    <property type="entry name" value="Homeodomain-like_sf"/>
</dbReference>
<dbReference type="VEuPathDB" id="TrichDB:TRFO_37836"/>
<name>A0A1J4JFJ4_9EUKA</name>
<dbReference type="Pfam" id="PF13921">
    <property type="entry name" value="Myb_DNA-bind_6"/>
    <property type="match status" value="1"/>
</dbReference>
<gene>
    <name evidence="3" type="ORF">TRFO_37836</name>
</gene>